<feature type="domain" description="HTH lysR-type" evidence="1">
    <location>
        <begin position="27"/>
        <end position="85"/>
    </location>
</feature>
<dbReference type="InterPro" id="IPR036388">
    <property type="entry name" value="WH-like_DNA-bd_sf"/>
</dbReference>
<dbReference type="RefSeq" id="WP_188596998.1">
    <property type="nucleotide sequence ID" value="NZ_BMNL01000004.1"/>
</dbReference>
<dbReference type="OrthoDB" id="31371at2157"/>
<dbReference type="AlphaFoldDB" id="A0A830GYA8"/>
<accession>A0A830GYA8</accession>
<feature type="domain" description="PBP" evidence="2">
    <location>
        <begin position="122"/>
        <end position="293"/>
    </location>
</feature>
<dbReference type="InterPro" id="IPR000847">
    <property type="entry name" value="LysR_HTH_N"/>
</dbReference>
<dbReference type="SUPFAM" id="SSF53850">
    <property type="entry name" value="Periplasmic binding protein-like II"/>
    <property type="match status" value="1"/>
</dbReference>
<keyword evidence="4" id="KW-1185">Reference proteome</keyword>
<dbReference type="EMBL" id="BMNL01000004">
    <property type="protein sequence ID" value="GGP22173.1"/>
    <property type="molecule type" value="Genomic_DNA"/>
</dbReference>
<dbReference type="PANTHER" id="PTHR38431">
    <property type="entry name" value="BLL2305 PROTEIN"/>
    <property type="match status" value="1"/>
</dbReference>
<name>A0A830GYA8_9CREN</name>
<reference evidence="3" key="1">
    <citation type="journal article" date="2014" name="Int. J. Syst. Evol. Microbiol.">
        <title>Complete genome sequence of Corynebacterium casei LMG S-19264T (=DSM 44701T), isolated from a smear-ripened cheese.</title>
        <authorList>
            <consortium name="US DOE Joint Genome Institute (JGI-PGF)"/>
            <person name="Walter F."/>
            <person name="Albersmeier A."/>
            <person name="Kalinowski J."/>
            <person name="Ruckert C."/>
        </authorList>
    </citation>
    <scope>NUCLEOTIDE SEQUENCE</scope>
    <source>
        <strain evidence="3">JCM 10088</strain>
    </source>
</reference>
<reference evidence="3" key="2">
    <citation type="submission" date="2020-09" db="EMBL/GenBank/DDBJ databases">
        <authorList>
            <person name="Sun Q."/>
            <person name="Ohkuma M."/>
        </authorList>
    </citation>
    <scope>NUCLEOTIDE SEQUENCE</scope>
    <source>
        <strain evidence="3">JCM 10088</strain>
    </source>
</reference>
<gene>
    <name evidence="3" type="ORF">GCM10007981_17170</name>
</gene>
<dbReference type="Pfam" id="PF12727">
    <property type="entry name" value="PBP_like"/>
    <property type="match status" value="1"/>
</dbReference>
<dbReference type="GO" id="GO:0003700">
    <property type="term" value="F:DNA-binding transcription factor activity"/>
    <property type="evidence" value="ECO:0007669"/>
    <property type="project" value="InterPro"/>
</dbReference>
<dbReference type="InterPro" id="IPR036390">
    <property type="entry name" value="WH_DNA-bd_sf"/>
</dbReference>
<evidence type="ECO:0000259" key="2">
    <source>
        <dbReference type="Pfam" id="PF12727"/>
    </source>
</evidence>
<organism evidence="3 4">
    <name type="scientific">Thermocladium modestius</name>
    <dbReference type="NCBI Taxonomy" id="62609"/>
    <lineage>
        <taxon>Archaea</taxon>
        <taxon>Thermoproteota</taxon>
        <taxon>Thermoprotei</taxon>
        <taxon>Thermoproteales</taxon>
        <taxon>Thermoproteaceae</taxon>
        <taxon>Thermocladium</taxon>
    </lineage>
</organism>
<protein>
    <submittedName>
        <fullName evidence="3">Transcriptional regulator</fullName>
    </submittedName>
</protein>
<dbReference type="Gene3D" id="1.10.10.10">
    <property type="entry name" value="Winged helix-like DNA-binding domain superfamily/Winged helix DNA-binding domain"/>
    <property type="match status" value="1"/>
</dbReference>
<dbReference type="SUPFAM" id="SSF46785">
    <property type="entry name" value="Winged helix' DNA-binding domain"/>
    <property type="match status" value="1"/>
</dbReference>
<evidence type="ECO:0000313" key="3">
    <source>
        <dbReference type="EMBL" id="GGP22173.1"/>
    </source>
</evidence>
<dbReference type="Proteomes" id="UP000610960">
    <property type="component" value="Unassembled WGS sequence"/>
</dbReference>
<comment type="caution">
    <text evidence="3">The sequence shown here is derived from an EMBL/GenBank/DDBJ whole genome shotgun (WGS) entry which is preliminary data.</text>
</comment>
<evidence type="ECO:0000259" key="1">
    <source>
        <dbReference type="Pfam" id="PF00126"/>
    </source>
</evidence>
<dbReference type="PANTHER" id="PTHR38431:SF1">
    <property type="entry name" value="BLL2305 PROTEIN"/>
    <property type="match status" value="1"/>
</dbReference>
<evidence type="ECO:0000313" key="4">
    <source>
        <dbReference type="Proteomes" id="UP000610960"/>
    </source>
</evidence>
<sequence>MPAVSRRSRDELIIGNGLRVDARFAYLLKSVMELGSLNAAARRVGVPYASAWEWISKAESFLGRRLMERQRGGEGGGGARLTGDGVALLRELEAIMGGGADLAVSGSNDEAVPRLLGLLELSSSSEWVGSLNGLSKVLMMEVDVAGIHLMGGNEEAIDELGLSKELRLVKGYRRSIGLVIRSELTLKQVVEGLREGRLRLKMRNLGSGTRMLIDKFLADNGLDPAEVASPPSVARTHVEVAKAVARGEADVGVAIEYAASLLGLQFIRLAVEDFDFVYLRGNNRPAIRKFESLLESDVAKSMISRMKGYIV</sequence>
<dbReference type="Pfam" id="PF00126">
    <property type="entry name" value="HTH_1"/>
    <property type="match status" value="1"/>
</dbReference>
<dbReference type="InterPro" id="IPR024370">
    <property type="entry name" value="PBP_domain"/>
</dbReference>
<proteinExistence type="predicted"/>